<dbReference type="Pfam" id="PF08243">
    <property type="entry name" value="SPT2"/>
    <property type="match status" value="1"/>
</dbReference>
<dbReference type="Proteomes" id="UP000095728">
    <property type="component" value="Unassembled WGS sequence"/>
</dbReference>
<keyword evidence="2" id="KW-0175">Coiled coil</keyword>
<accession>A0A1E5RWE1</accession>
<organism evidence="4 5">
    <name type="scientific">Hanseniaspora osmophila</name>
    <dbReference type="NCBI Taxonomy" id="56408"/>
    <lineage>
        <taxon>Eukaryota</taxon>
        <taxon>Fungi</taxon>
        <taxon>Dikarya</taxon>
        <taxon>Ascomycota</taxon>
        <taxon>Saccharomycotina</taxon>
        <taxon>Saccharomycetes</taxon>
        <taxon>Saccharomycodales</taxon>
        <taxon>Saccharomycodaceae</taxon>
        <taxon>Hanseniaspora</taxon>
    </lineage>
</organism>
<feature type="compositionally biased region" description="Basic and acidic residues" evidence="3">
    <location>
        <begin position="59"/>
        <end position="86"/>
    </location>
</feature>
<dbReference type="InterPro" id="IPR013256">
    <property type="entry name" value="Chromatin_SPT2"/>
</dbReference>
<dbReference type="OrthoDB" id="4035998at2759"/>
<feature type="region of interest" description="Disordered" evidence="3">
    <location>
        <begin position="11"/>
        <end position="267"/>
    </location>
</feature>
<sequence>MGYLDQLKAIQQNKKTQARGQTSGKAYSPLSSRNGSQSFKTSNAFTDPLDMKSSILPERYTREVDPAVKRLKELRRQKQLEEDAKRGGTLKVRKPSAARKARQSPTDKDSSITSTRFKKKIENKRQSMEVPQARTPAVKEKKLSFEQLMAQAEKSNCTNGADSSARSTPIPQKRAPVEISGWKKKKKNSPLGNTSTSVREKFKNAKPQESVKDVSEKQETLMSIPSSIKSGPSKKIMKKLEKRKSSRNGYYDDEENDSEFDDFIEEDDPGYDRSEIWKLMSNGRARSSRPYDYDDESDDMEADGFEILEEEEASRKYARLEDKKEEAWLKEHEKSKRKRLNK</sequence>
<feature type="region of interest" description="Disordered" evidence="3">
    <location>
        <begin position="282"/>
        <end position="302"/>
    </location>
</feature>
<comment type="similarity">
    <text evidence="1">Belongs to the SPT2 family.</text>
</comment>
<dbReference type="STRING" id="56408.A0A1E5RWE1"/>
<feature type="compositionally biased region" description="Acidic residues" evidence="3">
    <location>
        <begin position="293"/>
        <end position="302"/>
    </location>
</feature>
<evidence type="ECO:0000256" key="2">
    <source>
        <dbReference type="ARBA" id="ARBA00023054"/>
    </source>
</evidence>
<keyword evidence="5" id="KW-1185">Reference proteome</keyword>
<comment type="caution">
    <text evidence="4">The sequence shown here is derived from an EMBL/GenBank/DDBJ whole genome shotgun (WGS) entry which is preliminary data.</text>
</comment>
<gene>
    <name evidence="4" type="ORF">AWRI3579_g426</name>
</gene>
<dbReference type="AlphaFoldDB" id="A0A1E5RWE1"/>
<protein>
    <submittedName>
        <fullName evidence="4">Protein SPT2</fullName>
    </submittedName>
</protein>
<feature type="compositionally biased region" description="Polar residues" evidence="3">
    <location>
        <begin position="153"/>
        <end position="170"/>
    </location>
</feature>
<dbReference type="EMBL" id="LPNM01000003">
    <property type="protein sequence ID" value="OEJ91033.1"/>
    <property type="molecule type" value="Genomic_DNA"/>
</dbReference>
<proteinExistence type="inferred from homology"/>
<feature type="compositionally biased region" description="Acidic residues" evidence="3">
    <location>
        <begin position="251"/>
        <end position="267"/>
    </location>
</feature>
<dbReference type="FunCoup" id="A0A1E5RWE1">
    <property type="interactions" value="437"/>
</dbReference>
<evidence type="ECO:0000256" key="1">
    <source>
        <dbReference type="ARBA" id="ARBA00006461"/>
    </source>
</evidence>
<dbReference type="InParanoid" id="A0A1E5RWE1"/>
<feature type="compositionally biased region" description="Low complexity" evidence="3">
    <location>
        <begin position="222"/>
        <end position="234"/>
    </location>
</feature>
<feature type="compositionally biased region" description="Basic residues" evidence="3">
    <location>
        <begin position="235"/>
        <end position="246"/>
    </location>
</feature>
<reference evidence="5" key="1">
    <citation type="journal article" date="2016" name="Genome Announc.">
        <title>Genome sequences of three species of Hanseniaspora isolated from spontaneous wine fermentations.</title>
        <authorList>
            <person name="Sternes P.R."/>
            <person name="Lee D."/>
            <person name="Kutyna D.R."/>
            <person name="Borneman A.R."/>
        </authorList>
    </citation>
    <scope>NUCLEOTIDE SEQUENCE [LARGE SCALE GENOMIC DNA]</scope>
    <source>
        <strain evidence="5">AWRI3579</strain>
    </source>
</reference>
<evidence type="ECO:0000313" key="5">
    <source>
        <dbReference type="Proteomes" id="UP000095728"/>
    </source>
</evidence>
<name>A0A1E5RWE1_9ASCO</name>
<feature type="compositionally biased region" description="Basic residues" evidence="3">
    <location>
        <begin position="91"/>
        <end position="102"/>
    </location>
</feature>
<feature type="compositionally biased region" description="Basic and acidic residues" evidence="3">
    <location>
        <begin position="209"/>
        <end position="219"/>
    </location>
</feature>
<feature type="compositionally biased region" description="Polar residues" evidence="3">
    <location>
        <begin position="11"/>
        <end position="45"/>
    </location>
</feature>
<evidence type="ECO:0000313" key="4">
    <source>
        <dbReference type="EMBL" id="OEJ91033.1"/>
    </source>
</evidence>
<evidence type="ECO:0000256" key="3">
    <source>
        <dbReference type="SAM" id="MobiDB-lite"/>
    </source>
</evidence>
<feature type="unsure residue" description="D or N" evidence="4">
    <location>
        <position position="213"/>
    </location>
</feature>
<dbReference type="SMART" id="SM00784">
    <property type="entry name" value="SPT2"/>
    <property type="match status" value="1"/>
</dbReference>